<dbReference type="InterPro" id="IPR050659">
    <property type="entry name" value="Peptidase_M24B"/>
</dbReference>
<dbReference type="GO" id="GO:0102009">
    <property type="term" value="F:proline dipeptidase activity"/>
    <property type="evidence" value="ECO:0007669"/>
    <property type="project" value="UniProtKB-EC"/>
</dbReference>
<organism evidence="3 4">
    <name type="scientific">Neomoorella humiferrea</name>
    <dbReference type="NCBI Taxonomy" id="676965"/>
    <lineage>
        <taxon>Bacteria</taxon>
        <taxon>Bacillati</taxon>
        <taxon>Bacillota</taxon>
        <taxon>Clostridia</taxon>
        <taxon>Neomoorellales</taxon>
        <taxon>Neomoorellaceae</taxon>
        <taxon>Neomoorella</taxon>
    </lineage>
</organism>
<sequence>MDKNEYRQRISHFQDALQARELDGAIIFQAVDLYYLSGTAQSCHLFIPSQGEPLLLAFRDFNRARTEAAVNNVLPLRSFREIPSLLAAAGLQEPKHLGLAMDVISLNLFRRYEEIFPGCQWVDISGILRTQRMIKSEAELAALRYAAEKHAAVFRYIGDIIQPGMTELEIAAAFEAFARRLGHQGTKRFRGQEQGMIPGIVAAGVNATLTSCYDLPLAGNGLTPLYPMGPSQRRWEKGEPLLIDYAGVYGDYTVDQTRVYLDSEVEPQMHKAQEVAKEIAAKVAERARPGVTAGELYDFAVKMAEKAGLGEYFMGYGRQVSYIGHGTGLELNEWPVIAKGNKTALAEGMVFALEPKFVFPGRGSVGIEDTYVVTEKGAVSLTF</sequence>
<name>A0A2T0AKC2_9FIRM</name>
<evidence type="ECO:0000313" key="3">
    <source>
        <dbReference type="EMBL" id="PRR69040.1"/>
    </source>
</evidence>
<keyword evidence="3" id="KW-0645">Protease</keyword>
<dbReference type="Proteomes" id="UP000238415">
    <property type="component" value="Unassembled WGS sequence"/>
</dbReference>
<feature type="domain" description="Peptidase M24" evidence="1">
    <location>
        <begin position="142"/>
        <end position="375"/>
    </location>
</feature>
<dbReference type="InterPro" id="IPR036005">
    <property type="entry name" value="Creatinase/aminopeptidase-like"/>
</dbReference>
<dbReference type="CDD" id="cd01066">
    <property type="entry name" value="APP_MetAP"/>
    <property type="match status" value="1"/>
</dbReference>
<keyword evidence="3" id="KW-0378">Hydrolase</keyword>
<comment type="caution">
    <text evidence="3">The sequence shown here is derived from an EMBL/GenBank/DDBJ whole genome shotgun (WGS) entry which is preliminary data.</text>
</comment>
<feature type="domain" description="Creatinase N-terminal" evidence="2">
    <location>
        <begin position="9"/>
        <end position="134"/>
    </location>
</feature>
<dbReference type="AlphaFoldDB" id="A0A2T0AKC2"/>
<gene>
    <name evidence="3" type="primary">pepQ</name>
    <name evidence="3" type="ORF">MOHU_25740</name>
</gene>
<accession>A0A2T0AKC2</accession>
<dbReference type="SUPFAM" id="SSF53092">
    <property type="entry name" value="Creatinase/prolidase N-terminal domain"/>
    <property type="match status" value="1"/>
</dbReference>
<dbReference type="Pfam" id="PF00557">
    <property type="entry name" value="Peptidase_M24"/>
    <property type="match status" value="1"/>
</dbReference>
<proteinExistence type="predicted"/>
<dbReference type="Gene3D" id="3.90.230.10">
    <property type="entry name" value="Creatinase/methionine aminopeptidase superfamily"/>
    <property type="match status" value="1"/>
</dbReference>
<dbReference type="EMBL" id="PVXM01000058">
    <property type="protein sequence ID" value="PRR69040.1"/>
    <property type="molecule type" value="Genomic_DNA"/>
</dbReference>
<dbReference type="InterPro" id="IPR029149">
    <property type="entry name" value="Creatin/AminoP/Spt16_N"/>
</dbReference>
<dbReference type="SUPFAM" id="SSF55920">
    <property type="entry name" value="Creatinase/aminopeptidase"/>
    <property type="match status" value="1"/>
</dbReference>
<keyword evidence="3" id="KW-0224">Dipeptidase</keyword>
<dbReference type="PANTHER" id="PTHR46112:SF2">
    <property type="entry name" value="XAA-PRO AMINOPEPTIDASE P-RELATED"/>
    <property type="match status" value="1"/>
</dbReference>
<dbReference type="EC" id="3.4.13.9" evidence="3"/>
<dbReference type="RefSeq" id="WP_106006478.1">
    <property type="nucleotide sequence ID" value="NZ_CP136419.1"/>
</dbReference>
<dbReference type="Gene3D" id="3.40.350.10">
    <property type="entry name" value="Creatinase/prolidase N-terminal domain"/>
    <property type="match status" value="1"/>
</dbReference>
<reference evidence="3 4" key="1">
    <citation type="submission" date="2018-03" db="EMBL/GenBank/DDBJ databases">
        <title>Genome sequence of Moorella humiferrea DSM 23265.</title>
        <authorList>
            <person name="Poehlein A."/>
            <person name="Daniel R."/>
        </authorList>
    </citation>
    <scope>NUCLEOTIDE SEQUENCE [LARGE SCALE GENOMIC DNA]</scope>
    <source>
        <strain evidence="3 4">DSM 23265</strain>
    </source>
</reference>
<dbReference type="Pfam" id="PF01321">
    <property type="entry name" value="Creatinase_N"/>
    <property type="match status" value="1"/>
</dbReference>
<evidence type="ECO:0000259" key="2">
    <source>
        <dbReference type="Pfam" id="PF01321"/>
    </source>
</evidence>
<evidence type="ECO:0000313" key="4">
    <source>
        <dbReference type="Proteomes" id="UP000238415"/>
    </source>
</evidence>
<dbReference type="OrthoDB" id="9806388at2"/>
<dbReference type="PANTHER" id="PTHR46112">
    <property type="entry name" value="AMINOPEPTIDASE"/>
    <property type="match status" value="1"/>
</dbReference>
<dbReference type="InterPro" id="IPR000587">
    <property type="entry name" value="Creatinase_N"/>
</dbReference>
<protein>
    <submittedName>
        <fullName evidence="3">Xaa-Pro dipeptidase</fullName>
        <ecNumber evidence="3">3.4.13.9</ecNumber>
    </submittedName>
</protein>
<evidence type="ECO:0000259" key="1">
    <source>
        <dbReference type="Pfam" id="PF00557"/>
    </source>
</evidence>
<dbReference type="InterPro" id="IPR000994">
    <property type="entry name" value="Pept_M24"/>
</dbReference>
<keyword evidence="4" id="KW-1185">Reference proteome</keyword>